<feature type="region of interest" description="VHIID" evidence="3">
    <location>
        <begin position="267"/>
        <end position="332"/>
    </location>
</feature>
<evidence type="ECO:0000256" key="3">
    <source>
        <dbReference type="PROSITE-ProRule" id="PRU01191"/>
    </source>
</evidence>
<evidence type="ECO:0000313" key="5">
    <source>
        <dbReference type="EMBL" id="CAI9108125.1"/>
    </source>
</evidence>
<evidence type="ECO:0000256" key="1">
    <source>
        <dbReference type="ARBA" id="ARBA00023015"/>
    </source>
</evidence>
<protein>
    <submittedName>
        <fullName evidence="5">OLC1v1007653C1</fullName>
    </submittedName>
</protein>
<dbReference type="Proteomes" id="UP001161247">
    <property type="component" value="Chromosome 5"/>
</dbReference>
<feature type="region of interest" description="Disordered" evidence="4">
    <location>
        <begin position="78"/>
        <end position="104"/>
    </location>
</feature>
<feature type="region of interest" description="Disordered" evidence="4">
    <location>
        <begin position="1"/>
        <end position="20"/>
    </location>
</feature>
<gene>
    <name evidence="5" type="ORF">OLC1_LOCUS16265</name>
</gene>
<dbReference type="PROSITE" id="PS50985">
    <property type="entry name" value="GRAS"/>
    <property type="match status" value="1"/>
</dbReference>
<dbReference type="AlphaFoldDB" id="A0AAV1DJZ1"/>
<comment type="caution">
    <text evidence="3">Lacks conserved residue(s) required for the propagation of feature annotation.</text>
</comment>
<evidence type="ECO:0000256" key="4">
    <source>
        <dbReference type="SAM" id="MobiDB-lite"/>
    </source>
</evidence>
<name>A0AAV1DJZ1_OLDCO</name>
<organism evidence="5 6">
    <name type="scientific">Oldenlandia corymbosa var. corymbosa</name>
    <dbReference type="NCBI Taxonomy" id="529605"/>
    <lineage>
        <taxon>Eukaryota</taxon>
        <taxon>Viridiplantae</taxon>
        <taxon>Streptophyta</taxon>
        <taxon>Embryophyta</taxon>
        <taxon>Tracheophyta</taxon>
        <taxon>Spermatophyta</taxon>
        <taxon>Magnoliopsida</taxon>
        <taxon>eudicotyledons</taxon>
        <taxon>Gunneridae</taxon>
        <taxon>Pentapetalae</taxon>
        <taxon>asterids</taxon>
        <taxon>lamiids</taxon>
        <taxon>Gentianales</taxon>
        <taxon>Rubiaceae</taxon>
        <taxon>Rubioideae</taxon>
        <taxon>Spermacoceae</taxon>
        <taxon>Hedyotis-Oldenlandia complex</taxon>
        <taxon>Oldenlandia</taxon>
    </lineage>
</organism>
<feature type="region of interest" description="Leucine repeat II (LRII)" evidence="3">
    <location>
        <begin position="348"/>
        <end position="380"/>
    </location>
</feature>
<sequence>MEQNGFSDISVPWSNESASSSLPADHFDGVLKYLNQILMEDLDQRACMYQDISALQAAEKSFQDALLGADLNEVCANRKGSRGKRNHDQEEPEENSEGRRKKQFASYTDELSILDNEVTEITMYDKALLCPKMNPGFYDEEPPSLSFYCKITPESLKWDHKKLGLPEEPKGGRPKKANQRPNMIREVVDLNSLLTQCAQAVANFDNRTSQELLVKIRQHSSPSGDATERMAHYFADALEARVSGAGATIYTAARRRKMSAKDILKAYQSHILACPFRKMSNLFADKSIGRLTRGVNTIHIIDFGILYGFQWPCLIQGISLRPGGPPKLRITGIDLPQTGFRPAERIEETGQRLSYFCERFNVPFEYHTIAVKEWETITLEDLKLDRSETIIVNCLYRMRNVPDETAESSSARTDVLGLIRKIKPDLFVHGVLNGTYNVPFFVTRFKEAMHHFSSLFDMFDKTLPRHDQDRMVFEREIFGRDCMNVIACEGKERFDRPETYKQWQVRILKAGFKQLPLNQDIVREVRAKVKLQYHKDFLVDEDCNWMLQGWKGRVIYALSCWKPDSE</sequence>
<feature type="region of interest" description="SAW" evidence="3">
    <location>
        <begin position="487"/>
        <end position="562"/>
    </location>
</feature>
<dbReference type="Pfam" id="PF03514">
    <property type="entry name" value="GRAS"/>
    <property type="match status" value="1"/>
</dbReference>
<feature type="short sequence motif" description="VHIID" evidence="3">
    <location>
        <begin position="298"/>
        <end position="302"/>
    </location>
</feature>
<proteinExistence type="inferred from homology"/>
<dbReference type="PANTHER" id="PTHR31636">
    <property type="entry name" value="OSJNBA0084A10.13 PROTEIN-RELATED"/>
    <property type="match status" value="1"/>
</dbReference>
<keyword evidence="2" id="KW-0804">Transcription</keyword>
<reference evidence="5" key="1">
    <citation type="submission" date="2023-03" db="EMBL/GenBank/DDBJ databases">
        <authorList>
            <person name="Julca I."/>
        </authorList>
    </citation>
    <scope>NUCLEOTIDE SEQUENCE</scope>
</reference>
<dbReference type="InterPro" id="IPR005202">
    <property type="entry name" value="TF_GRAS"/>
</dbReference>
<keyword evidence="6" id="KW-1185">Reference proteome</keyword>
<dbReference type="EMBL" id="OX459122">
    <property type="protein sequence ID" value="CAI9108125.1"/>
    <property type="molecule type" value="Genomic_DNA"/>
</dbReference>
<evidence type="ECO:0000256" key="2">
    <source>
        <dbReference type="ARBA" id="ARBA00023163"/>
    </source>
</evidence>
<comment type="similarity">
    <text evidence="3">Belongs to the GRAS family.</text>
</comment>
<accession>A0AAV1DJZ1</accession>
<keyword evidence="1" id="KW-0805">Transcription regulation</keyword>
<feature type="region of interest" description="Leucine repeat I (LRI)" evidence="3">
    <location>
        <begin position="188"/>
        <end position="248"/>
    </location>
</feature>
<evidence type="ECO:0000313" key="6">
    <source>
        <dbReference type="Proteomes" id="UP001161247"/>
    </source>
</evidence>